<proteinExistence type="predicted"/>
<keyword evidence="2" id="KW-1185">Reference proteome</keyword>
<evidence type="ECO:0000313" key="1">
    <source>
        <dbReference type="EMBL" id="KAJ8665199.1"/>
    </source>
</evidence>
<dbReference type="Proteomes" id="UP001239111">
    <property type="component" value="Chromosome 4"/>
</dbReference>
<evidence type="ECO:0000313" key="2">
    <source>
        <dbReference type="Proteomes" id="UP001239111"/>
    </source>
</evidence>
<sequence length="1925" mass="219452">MSDGVEVPVAVHCLLDDSIGVGNGKASQTTPDGENVILHLDHESPHDERMLDPIISQSDIDAIIDETRSHCNKDDSFFDEKSQKIFSCDEFPSEQENLRCVEEHNSESEVSIHIDRVRQLASLLILLNRELRDGTRLSIVPQTTPSNELFESSFGFERKNPETGKLEVDVFVVRYLRSDEDGVNFDMNYKSLFTKYLNIGTFYNLYNEQKDNLAPKEATIRKFTVCTNLELNNNLLEKRGLKLIEGTTQNCKKLHFSEDCEIFQKCPNQILSKLAGVLVDFINGSRSADLTLFLEEFHLALLRDRVLKVQNATETPNDLTGIFHQDFIHGKNLSQSAKELRYYILKCLHKDSSLKDLKINLPQSFGKECTNENDSINVRENLDGLENPFADFFGKIEFEKLPKNVDELLFRETGVYLEFLETQSVLKTIEDCLLKLMNSKDDIVNTWLDDIRGAISQKLMIDDQLSSLQIDLEFQKHELFSKLLHRLFGVSSCRKLIIQTDHAFLVSSMVQQIANQHLKVSKESHCCMRIKLEFSADIILHVHNLIKFSSVNVLVVDCSHDSLNVENMRNIFSNLTGELNSLPLNIPKKIVIIGTEKTLPRILKSDVTDFLLCLPGGIEMLSEKSQSEVLQQDEIQLRNNKVRLRELMDRENIVNLLHDPYIFTQFLTSKLSIDDVVPALPLYDQDHYVSRSISLHVVIDTKVLKEPNNDVFIVKNISKNELQNYSSKNEIVLAIDEVPKGEQYTRLISYEGDHLPGLDELFAHDSRNIHLMEYKDGCLVWLYSSGSISSLVPHRLEEIPESVGQSIFLSEFSSKQSQPKVIIVCGESGMGKSTYLHDRALSVPETTHHVWHLKVNLTPAYFKNCDETCFDDVGSAVAHVKKYLDCSTFLREFFSNCLIEKSNLRITLFFDGFDELPPGLFELASQMILQLQDSFVENIYVTVRPGINKQHLESRLCIFSHNLDPLSTDEECHILISSWNKNVELQIEQSVLEDFAKEFLSIFKYSFECENFGTVGNLAYYPLYLKMLAEVHKDCMTEDVNYPDTLDNIYHLYKTYIERTYPRIFYGEIVYKKSLQRLVPVSVLESLGIDEDDMEIPNSELPDELCHITFAEFAVADWLKTQASLLNQSRVKILQCIHSILDSTSPVFLNSLRNIFSLEDHNCVRSFVDLPTAEDRARYLEAMIRSESHHIMSALSEADTTSDHAGESDHTESVEILRDSQDPDHRKLLRPTKSECLDFKESKALGSELTKDRNICQLTVDAAYVDVVCKLTLTGGDLSRLDAECVRRISCHVARELCGLELLEEHKLRIVAEKLFLLAPEIVPHEADRIALYQKLLPYFFANGRVEVVQSLMNTINDRKEKNKLLQEKIQGKSLLDYVNDSKTLTDDLQRRNILKYLFGEIGIEMKNRDKCFVQSVLHSAIKVNHLKTFKYFVGQYPGGYTGFLESSLKSDDFGVVNFLINCDQKVRSCSIMDSILHTAVRSNVDLKMIQFIINKSSVDVTNNLRETPLCVAIKSKAHTSVVKYLINVGANVNFEDEEGLRPWCYILVEGSKYSTREQDDLMSYLVESNQELILPPARNLDYDYDRKRLDIIRKYEYYKNPAKYDLNYQNDYTPRLHAVIKSNTIEDWSWCKFLVVHGADVKLKDSTGKTPLHVAVELLRDELAKFLLKHGAIFDEPDNSGTTPLQLLVNISNDDSEPSAICSLWKSLMSCCDGRGRTLLHVASDTNNVPAMKKMIDIASPNSKQSSVPMSCDVRDFDGNAPIHLAVSKDHDFIVELLISGGANYEIRDYSQKTPLMIAKELCQFSLSTILLESIDELFQLVKLNDEKSMKKVIELVEENRCIINARDSYGMTALHWTAQLNDSSSFVSSFVRYLIKQSDSILNAVDHNNRTALHYATLRNHSECAKALVEAGAIVDLVDEDGH</sequence>
<protein>
    <submittedName>
        <fullName evidence="1">Uncharacterized protein</fullName>
    </submittedName>
</protein>
<reference evidence="1" key="1">
    <citation type="submission" date="2023-04" db="EMBL/GenBank/DDBJ databases">
        <title>A chromosome-level genome assembly of the parasitoid wasp Eretmocerus hayati.</title>
        <authorList>
            <person name="Zhong Y."/>
            <person name="Liu S."/>
            <person name="Liu Y."/>
        </authorList>
    </citation>
    <scope>NUCLEOTIDE SEQUENCE</scope>
    <source>
        <strain evidence="1">ZJU_SS_LIU_2023</strain>
    </source>
</reference>
<name>A0ACC2N211_9HYME</name>
<accession>A0ACC2N211</accession>
<gene>
    <name evidence="1" type="ORF">QAD02_006861</name>
</gene>
<dbReference type="EMBL" id="CM056744">
    <property type="protein sequence ID" value="KAJ8665199.1"/>
    <property type="molecule type" value="Genomic_DNA"/>
</dbReference>
<organism evidence="1 2">
    <name type="scientific">Eretmocerus hayati</name>
    <dbReference type="NCBI Taxonomy" id="131215"/>
    <lineage>
        <taxon>Eukaryota</taxon>
        <taxon>Metazoa</taxon>
        <taxon>Ecdysozoa</taxon>
        <taxon>Arthropoda</taxon>
        <taxon>Hexapoda</taxon>
        <taxon>Insecta</taxon>
        <taxon>Pterygota</taxon>
        <taxon>Neoptera</taxon>
        <taxon>Endopterygota</taxon>
        <taxon>Hymenoptera</taxon>
        <taxon>Apocrita</taxon>
        <taxon>Proctotrupomorpha</taxon>
        <taxon>Chalcidoidea</taxon>
        <taxon>Aphelinidae</taxon>
        <taxon>Aphelininae</taxon>
        <taxon>Eretmocerus</taxon>
    </lineage>
</organism>
<comment type="caution">
    <text evidence="1">The sequence shown here is derived from an EMBL/GenBank/DDBJ whole genome shotgun (WGS) entry which is preliminary data.</text>
</comment>